<dbReference type="EMBL" id="CAUYUJ010017854">
    <property type="protein sequence ID" value="CAK0878512.1"/>
    <property type="molecule type" value="Genomic_DNA"/>
</dbReference>
<dbReference type="InterPro" id="IPR036457">
    <property type="entry name" value="PPM-type-like_dom_sf"/>
</dbReference>
<proteinExistence type="predicted"/>
<feature type="compositionally biased region" description="Basic and acidic residues" evidence="1">
    <location>
        <begin position="83"/>
        <end position="94"/>
    </location>
</feature>
<evidence type="ECO:0000313" key="2">
    <source>
        <dbReference type="EMBL" id="CAK0878512.1"/>
    </source>
</evidence>
<evidence type="ECO:0008006" key="4">
    <source>
        <dbReference type="Google" id="ProtNLM"/>
    </source>
</evidence>
<accession>A0ABN9W0Q5</accession>
<feature type="region of interest" description="Disordered" evidence="1">
    <location>
        <begin position="68"/>
        <end position="99"/>
    </location>
</feature>
<reference evidence="2" key="1">
    <citation type="submission" date="2023-10" db="EMBL/GenBank/DDBJ databases">
        <authorList>
            <person name="Chen Y."/>
            <person name="Shah S."/>
            <person name="Dougan E. K."/>
            <person name="Thang M."/>
            <person name="Chan C."/>
        </authorList>
    </citation>
    <scope>NUCLEOTIDE SEQUENCE [LARGE SCALE GENOMIC DNA]</scope>
</reference>
<name>A0ABN9W0Q5_9DINO</name>
<keyword evidence="3" id="KW-1185">Reference proteome</keyword>
<comment type="caution">
    <text evidence="2">The sequence shown here is derived from an EMBL/GenBank/DDBJ whole genome shotgun (WGS) entry which is preliminary data.</text>
</comment>
<feature type="region of interest" description="Disordered" evidence="1">
    <location>
        <begin position="159"/>
        <end position="215"/>
    </location>
</feature>
<feature type="compositionally biased region" description="Basic residues" evidence="1">
    <location>
        <begin position="162"/>
        <end position="172"/>
    </location>
</feature>
<dbReference type="SUPFAM" id="SSF81606">
    <property type="entry name" value="PP2C-like"/>
    <property type="match status" value="1"/>
</dbReference>
<feature type="compositionally biased region" description="Basic and acidic residues" evidence="1">
    <location>
        <begin position="206"/>
        <end position="215"/>
    </location>
</feature>
<sequence length="215" mass="22679">MSSREAGQVVRRSLRATGGDARVSCEALVKNALARNGSDNVSALVVVFRAPAADDAGRTAPRLFGRAAGRGRRRRPARGGAAARREAMPTDARLRSKKSARTSAKLHVWCMAFYTPLASWPAGGPLSPRLDAARKTGAFGPPEGSGDCFPVLNSPCSERAARRSTHPGRHRGGPSPARRFERSARRHAGPRGCPSSGRPVAGPSVQEKRVSDPGG</sequence>
<protein>
    <recommendedName>
        <fullName evidence="4">Protein-serine/threonine phosphatase</fullName>
    </recommendedName>
</protein>
<evidence type="ECO:0000256" key="1">
    <source>
        <dbReference type="SAM" id="MobiDB-lite"/>
    </source>
</evidence>
<gene>
    <name evidence="2" type="ORF">PCOR1329_LOCUS62243</name>
</gene>
<dbReference type="Gene3D" id="3.60.40.10">
    <property type="entry name" value="PPM-type phosphatase domain"/>
    <property type="match status" value="1"/>
</dbReference>
<evidence type="ECO:0000313" key="3">
    <source>
        <dbReference type="Proteomes" id="UP001189429"/>
    </source>
</evidence>
<dbReference type="Proteomes" id="UP001189429">
    <property type="component" value="Unassembled WGS sequence"/>
</dbReference>
<organism evidence="2 3">
    <name type="scientific">Prorocentrum cordatum</name>
    <dbReference type="NCBI Taxonomy" id="2364126"/>
    <lineage>
        <taxon>Eukaryota</taxon>
        <taxon>Sar</taxon>
        <taxon>Alveolata</taxon>
        <taxon>Dinophyceae</taxon>
        <taxon>Prorocentrales</taxon>
        <taxon>Prorocentraceae</taxon>
        <taxon>Prorocentrum</taxon>
    </lineage>
</organism>